<evidence type="ECO:0000313" key="9">
    <source>
        <dbReference type="EMBL" id="GAA1739366.1"/>
    </source>
</evidence>
<keyword evidence="3 6" id="KW-0133">Cell shape</keyword>
<dbReference type="InterPro" id="IPR050979">
    <property type="entry name" value="LD-transpeptidase"/>
</dbReference>
<reference evidence="10" key="1">
    <citation type="journal article" date="2019" name="Int. J. Syst. Evol. Microbiol.">
        <title>The Global Catalogue of Microorganisms (GCM) 10K type strain sequencing project: providing services to taxonomists for standard genome sequencing and annotation.</title>
        <authorList>
            <consortium name="The Broad Institute Genomics Platform"/>
            <consortium name="The Broad Institute Genome Sequencing Center for Infectious Disease"/>
            <person name="Wu L."/>
            <person name="Ma J."/>
        </authorList>
    </citation>
    <scope>NUCLEOTIDE SEQUENCE [LARGE SCALE GENOMIC DNA]</scope>
    <source>
        <strain evidence="10">JCM 13518</strain>
    </source>
</reference>
<proteinExistence type="predicted"/>
<dbReference type="EMBL" id="BAAAME010000004">
    <property type="protein sequence ID" value="GAA1739366.1"/>
    <property type="molecule type" value="Genomic_DNA"/>
</dbReference>
<dbReference type="Gene3D" id="2.40.440.10">
    <property type="entry name" value="L,D-transpeptidase catalytic domain-like"/>
    <property type="match status" value="1"/>
</dbReference>
<dbReference type="Pfam" id="PF03734">
    <property type="entry name" value="YkuD"/>
    <property type="match status" value="1"/>
</dbReference>
<dbReference type="InterPro" id="IPR038063">
    <property type="entry name" value="Transpep_catalytic_dom"/>
</dbReference>
<feature type="active site" description="Proton donor/acceptor" evidence="6">
    <location>
        <position position="220"/>
    </location>
</feature>
<evidence type="ECO:0000256" key="2">
    <source>
        <dbReference type="ARBA" id="ARBA00022679"/>
    </source>
</evidence>
<evidence type="ECO:0000256" key="6">
    <source>
        <dbReference type="PROSITE-ProRule" id="PRU01373"/>
    </source>
</evidence>
<keyword evidence="4 6" id="KW-0573">Peptidoglycan synthesis</keyword>
<keyword evidence="10" id="KW-1185">Reference proteome</keyword>
<keyword evidence="2" id="KW-0808">Transferase</keyword>
<evidence type="ECO:0000256" key="1">
    <source>
        <dbReference type="ARBA" id="ARBA00004752"/>
    </source>
</evidence>
<evidence type="ECO:0000256" key="3">
    <source>
        <dbReference type="ARBA" id="ARBA00022960"/>
    </source>
</evidence>
<evidence type="ECO:0000256" key="4">
    <source>
        <dbReference type="ARBA" id="ARBA00022984"/>
    </source>
</evidence>
<evidence type="ECO:0000256" key="7">
    <source>
        <dbReference type="SAM" id="MobiDB-lite"/>
    </source>
</evidence>
<protein>
    <recommendedName>
        <fullName evidence="8">L,D-TPase catalytic domain-containing protein</fullName>
    </recommendedName>
</protein>
<gene>
    <name evidence="9" type="ORF">GCM10009710_19640</name>
</gene>
<evidence type="ECO:0000313" key="10">
    <source>
        <dbReference type="Proteomes" id="UP001501057"/>
    </source>
</evidence>
<dbReference type="CDD" id="cd16913">
    <property type="entry name" value="YkuD_like"/>
    <property type="match status" value="1"/>
</dbReference>
<comment type="pathway">
    <text evidence="1 6">Cell wall biogenesis; peptidoglycan biosynthesis.</text>
</comment>
<dbReference type="Proteomes" id="UP001501057">
    <property type="component" value="Unassembled WGS sequence"/>
</dbReference>
<evidence type="ECO:0000256" key="5">
    <source>
        <dbReference type="ARBA" id="ARBA00023316"/>
    </source>
</evidence>
<name>A0ABP4VVM6_9ACTN</name>
<sequence length="263" mass="27284">MTDTSLPGWTRRTFFAAAGGLALAGLVACTGSDEPKPKPESDAEPEETSGTGSDPERTTVATSVVPSLQVYGEPGDLDSPDDAGAEQLVLNRADEASGNVVLLALAVGTAWLHVQLPVRPNGTTGYVRARDVRQSSHAFAMDIALADHELVVTEAGDEVLRSAIGVGTTDRPTPGGEYYIKELLQAPDPTGVYGPYAYGLSGFSNVLTEFAGGEGVIGVHGTNQPELVGTDASSGCIRLPNDQITELVEKIGLPLGTPVTIRA</sequence>
<comment type="caution">
    <text evidence="9">The sequence shown here is derived from an EMBL/GenBank/DDBJ whole genome shotgun (WGS) entry which is preliminary data.</text>
</comment>
<feature type="domain" description="L,D-TPase catalytic" evidence="8">
    <location>
        <begin position="139"/>
        <end position="262"/>
    </location>
</feature>
<feature type="region of interest" description="Disordered" evidence="7">
    <location>
        <begin position="29"/>
        <end position="60"/>
    </location>
</feature>
<dbReference type="RefSeq" id="WP_344200713.1">
    <property type="nucleotide sequence ID" value="NZ_BAAAME010000004.1"/>
</dbReference>
<dbReference type="InterPro" id="IPR006311">
    <property type="entry name" value="TAT_signal"/>
</dbReference>
<feature type="active site" description="Nucleophile" evidence="6">
    <location>
        <position position="236"/>
    </location>
</feature>
<keyword evidence="5 6" id="KW-0961">Cell wall biogenesis/degradation</keyword>
<dbReference type="PROSITE" id="PS51318">
    <property type="entry name" value="TAT"/>
    <property type="match status" value="1"/>
</dbReference>
<dbReference type="InterPro" id="IPR005490">
    <property type="entry name" value="LD_TPept_cat_dom"/>
</dbReference>
<dbReference type="SUPFAM" id="SSF141523">
    <property type="entry name" value="L,D-transpeptidase catalytic domain-like"/>
    <property type="match status" value="1"/>
</dbReference>
<organism evidence="9 10">
    <name type="scientific">Aeromicrobium alkaliterrae</name>
    <dbReference type="NCBI Taxonomy" id="302168"/>
    <lineage>
        <taxon>Bacteria</taxon>
        <taxon>Bacillati</taxon>
        <taxon>Actinomycetota</taxon>
        <taxon>Actinomycetes</taxon>
        <taxon>Propionibacteriales</taxon>
        <taxon>Nocardioidaceae</taxon>
        <taxon>Aeromicrobium</taxon>
    </lineage>
</organism>
<accession>A0ABP4VVM6</accession>
<dbReference type="PROSITE" id="PS52029">
    <property type="entry name" value="LD_TPASE"/>
    <property type="match status" value="1"/>
</dbReference>
<dbReference type="PANTHER" id="PTHR30582">
    <property type="entry name" value="L,D-TRANSPEPTIDASE"/>
    <property type="match status" value="1"/>
</dbReference>
<evidence type="ECO:0000259" key="8">
    <source>
        <dbReference type="PROSITE" id="PS52029"/>
    </source>
</evidence>